<dbReference type="VEuPathDB" id="PiroplasmaDB:BOVATA_025980"/>
<feature type="compositionally biased region" description="Polar residues" evidence="1">
    <location>
        <begin position="590"/>
        <end position="615"/>
    </location>
</feature>
<keyword evidence="3" id="KW-1185">Reference proteome</keyword>
<sequence>MAAGIQLGTLKDCFEFLFWLHKGHGKHRLQEVSQNLHRRIESYFDTSFGTVKNIEYALKEFVGKASGIYERLCKTPKPADYTGKSDNDIADALLECHPKYYAAMYYLNYCIHNSFRTLGGGTWEKNYLGYDGYWGGELQKYLRATVDDPQYRQIPGLLPGGFGREEVRYNSSYPYGYYQGSNMYVDLEKILEKNPYNFFRSVFVSSAVAYSGVNKENTANALSLVRTFCHIVGKEHSQDGGELLQKLNEDLNKRLSSQDRSICWDDLKAHCAQLEQQIKKLFTNQRFDFTGQSTGLKNLNKNELATRAAHWMRTNLTTVRGKLKDIQQHKRDEHSGTYFTKNLFPYGFIFNGDYRFVRSPQEVKDVMSDLYSAARELSENNKSLDRLREILEGKVRDSCLEDDSKKSEGAQNQGKKSEGAQNQGKKSEGAQNQGKKAEGTPPVLKSATTSPGDQGDAGPKGPKGPVPSVSSLAPDSPGGKPPAPVAPSGDQGGQGPQGPKGDKGDRGQPGPPGTGSPASPTSPDVKSAPVPPPFPKLTVRTDSQDSQVQQPDTAPPVAPPPPLLPSAPVSPALPAQPGPTVQGLPVGGASAQQPAVSQEPVLTQPTSVSGSNTDPTGGRGSRQDGQDVSQPTSKDTDQNPSSVTTTAAGSGVEQQCSAIFTTSSGGKYCQSVDHKKRADELQKKLKDAEQQKKDESAAELKYKETVKVEHPPIPASDYYYYHLPNYTRIPYPTPTSSASGDKEVAILDGVPQRDTSAAIQGLSKMVADEQDRWDRYYVQQEHDKIELQRRAHKEREEFLRTSAARLAAAQSAKRQQTYDDNINR</sequence>
<feature type="compositionally biased region" description="Low complexity" evidence="1">
    <location>
        <begin position="451"/>
        <end position="460"/>
    </location>
</feature>
<feature type="region of interest" description="Disordered" evidence="1">
    <location>
        <begin position="399"/>
        <end position="697"/>
    </location>
</feature>
<dbReference type="AlphaFoldDB" id="A0A2H6KDN8"/>
<feature type="compositionally biased region" description="Basic and acidic residues" evidence="1">
    <location>
        <begin position="672"/>
        <end position="697"/>
    </location>
</feature>
<feature type="compositionally biased region" description="Polar residues" evidence="1">
    <location>
        <begin position="540"/>
        <end position="552"/>
    </location>
</feature>
<dbReference type="GeneID" id="39874875"/>
<comment type="caution">
    <text evidence="2">The sequence shown here is derived from an EMBL/GenBank/DDBJ whole genome shotgun (WGS) entry which is preliminary data.</text>
</comment>
<feature type="compositionally biased region" description="Pro residues" evidence="1">
    <location>
        <begin position="553"/>
        <end position="565"/>
    </location>
</feature>
<reference evidence="2 3" key="1">
    <citation type="journal article" date="2017" name="BMC Genomics">
        <title>Whole-genome assembly of Babesia ovata and comparative genomics between closely related pathogens.</title>
        <authorList>
            <person name="Yamagishi J."/>
            <person name="Asada M."/>
            <person name="Hakimi H."/>
            <person name="Tanaka T.Q."/>
            <person name="Sugimoto C."/>
            <person name="Kawazu S."/>
        </authorList>
    </citation>
    <scope>NUCLEOTIDE SEQUENCE [LARGE SCALE GENOMIC DNA]</scope>
    <source>
        <strain evidence="2 3">Miyake</strain>
    </source>
</reference>
<evidence type="ECO:0000313" key="3">
    <source>
        <dbReference type="Proteomes" id="UP000236319"/>
    </source>
</evidence>
<accession>A0A2H6KDN8</accession>
<feature type="compositionally biased region" description="Low complexity" evidence="1">
    <location>
        <begin position="566"/>
        <end position="575"/>
    </location>
</feature>
<dbReference type="Proteomes" id="UP000236319">
    <property type="component" value="Unassembled WGS sequence"/>
</dbReference>
<dbReference type="OrthoDB" id="367190at2759"/>
<feature type="compositionally biased region" description="Polar residues" evidence="1">
    <location>
        <begin position="626"/>
        <end position="665"/>
    </location>
</feature>
<protein>
    <submittedName>
        <fullName evidence="2">Ribosome binding protein, putative</fullName>
    </submittedName>
</protein>
<evidence type="ECO:0000313" key="2">
    <source>
        <dbReference type="EMBL" id="GBE61105.1"/>
    </source>
</evidence>
<organism evidence="2 3">
    <name type="scientific">Babesia ovata</name>
    <dbReference type="NCBI Taxonomy" id="189622"/>
    <lineage>
        <taxon>Eukaryota</taxon>
        <taxon>Sar</taxon>
        <taxon>Alveolata</taxon>
        <taxon>Apicomplexa</taxon>
        <taxon>Aconoidasida</taxon>
        <taxon>Piroplasmida</taxon>
        <taxon>Babesiidae</taxon>
        <taxon>Babesia</taxon>
    </lineage>
</organism>
<proteinExistence type="predicted"/>
<dbReference type="RefSeq" id="XP_028867348.1">
    <property type="nucleotide sequence ID" value="XM_029011515.1"/>
</dbReference>
<gene>
    <name evidence="2" type="ORF">BOVATA_025980</name>
</gene>
<dbReference type="EMBL" id="BDSA01000002">
    <property type="protein sequence ID" value="GBE61105.1"/>
    <property type="molecule type" value="Genomic_DNA"/>
</dbReference>
<feature type="compositionally biased region" description="Basic and acidic residues" evidence="1">
    <location>
        <begin position="399"/>
        <end position="408"/>
    </location>
</feature>
<feature type="compositionally biased region" description="Polar residues" evidence="1">
    <location>
        <begin position="409"/>
        <end position="434"/>
    </location>
</feature>
<name>A0A2H6KDN8_9APIC</name>
<evidence type="ECO:0000256" key="1">
    <source>
        <dbReference type="SAM" id="MobiDB-lite"/>
    </source>
</evidence>